<dbReference type="CDD" id="cd00171">
    <property type="entry name" value="Sec7"/>
    <property type="match status" value="1"/>
</dbReference>
<dbReference type="InterPro" id="IPR011993">
    <property type="entry name" value="PH-like_dom_sf"/>
</dbReference>
<dbReference type="Pfam" id="PF16453">
    <property type="entry name" value="IQ_SEC7_PH"/>
    <property type="match status" value="1"/>
</dbReference>
<reference evidence="9" key="1">
    <citation type="submission" date="2016-06" db="UniProtKB">
        <authorList>
            <consortium name="WormBaseParasite"/>
        </authorList>
    </citation>
    <scope>IDENTIFICATION</scope>
</reference>
<protein>
    <submittedName>
        <fullName evidence="9">SEC7 domain-containing protein</fullName>
    </submittedName>
</protein>
<evidence type="ECO:0000256" key="2">
    <source>
        <dbReference type="ARBA" id="ARBA00006248"/>
    </source>
</evidence>
<dbReference type="GO" id="GO:0005737">
    <property type="term" value="C:cytoplasm"/>
    <property type="evidence" value="ECO:0007669"/>
    <property type="project" value="UniProtKB-SubCell"/>
</dbReference>
<evidence type="ECO:0000313" key="8">
    <source>
        <dbReference type="Proteomes" id="UP000279833"/>
    </source>
</evidence>
<comment type="similarity">
    <text evidence="2">Belongs to the BRAG family.</text>
</comment>
<keyword evidence="4" id="KW-0597">Phosphoprotein</keyword>
<dbReference type="Gene3D" id="2.30.29.30">
    <property type="entry name" value="Pleckstrin-homology domain (PH domain)/Phosphotyrosine-binding domain (PTB)"/>
    <property type="match status" value="1"/>
</dbReference>
<evidence type="ECO:0000256" key="1">
    <source>
        <dbReference type="ARBA" id="ARBA00004496"/>
    </source>
</evidence>
<dbReference type="PROSITE" id="PS50190">
    <property type="entry name" value="SEC7"/>
    <property type="match status" value="1"/>
</dbReference>
<dbReference type="Proteomes" id="UP000279833">
    <property type="component" value="Unassembled WGS sequence"/>
</dbReference>
<keyword evidence="8" id="KW-1185">Reference proteome</keyword>
<proteinExistence type="inferred from homology"/>
<accession>A0A183JY27</accession>
<reference evidence="7 8" key="2">
    <citation type="submission" date="2018-11" db="EMBL/GenBank/DDBJ databases">
        <authorList>
            <consortium name="Pathogen Informatics"/>
        </authorList>
    </citation>
    <scope>NUCLEOTIDE SEQUENCE [LARGE SCALE GENOMIC DNA]</scope>
    <source>
        <strain evidence="7">Dakar</strain>
        <strain evidence="8">Dakar, Senegal</strain>
    </source>
</reference>
<dbReference type="Gene3D" id="1.10.220.20">
    <property type="match status" value="1"/>
</dbReference>
<dbReference type="PANTHER" id="PTHR10663">
    <property type="entry name" value="GUANYL-NUCLEOTIDE EXCHANGE FACTOR"/>
    <property type="match status" value="1"/>
</dbReference>
<evidence type="ECO:0000313" key="7">
    <source>
        <dbReference type="EMBL" id="VDP27080.1"/>
    </source>
</evidence>
<dbReference type="EMBL" id="UZAK01032412">
    <property type="protein sequence ID" value="VDP27080.1"/>
    <property type="molecule type" value="Genomic_DNA"/>
</dbReference>
<dbReference type="WBParaSite" id="SCUD_0000762701-mRNA-1">
    <property type="protein sequence ID" value="SCUD_0000762701-mRNA-1"/>
    <property type="gene ID" value="SCUD_0000762701"/>
</dbReference>
<dbReference type="STRING" id="6186.A0A183JY27"/>
<dbReference type="InterPro" id="IPR035999">
    <property type="entry name" value="Sec7_dom_sf"/>
</dbReference>
<gene>
    <name evidence="7" type="ORF">SCUD_LOCUS7627</name>
</gene>
<keyword evidence="3" id="KW-0963">Cytoplasm</keyword>
<sequence>NPVEGLNYLIRNYILLSDPIKIAQFLFHEPNLNRQAIGEYFGLLDNTLATKVLKEFLLLINMKNMEVDVALRSVIGHFHPSGESQKIAYLMRIFHEVYIIQNSDRVRKNFHSPETVEVLAYSVLLLHTDLHNPNVGKLGKRMTKQGFINNNRGIDSDHDVPADLLEGIYDRIAASEFKTLPDPSDKLRALDGVLVGPLKTDNFVQRHRRFIGRILTQEIEKIAPRKLPGRNNARWRHVLIFNDILVVVKSLNTTRLRSGSLINSVAAVAFGDQNATRHYTPRNSVSRDDGSCSPFGPVQDVTQKVFCSTEPFPGDTTFQVRNVYPFLDLRVLVFESNYYRYGVQLCNSNGPVISLSMPSEACRRQFIDWVYGSIAEMEELQQHQQIKKSECERTIIVNCKRNSTNTTANGTTSINNGDRCVMPSSRVTEKVILFNA</sequence>
<feature type="domain" description="SEC7" evidence="6">
    <location>
        <begin position="1"/>
        <end position="175"/>
    </location>
</feature>
<dbReference type="GO" id="GO:0005085">
    <property type="term" value="F:guanyl-nucleotide exchange factor activity"/>
    <property type="evidence" value="ECO:0007669"/>
    <property type="project" value="InterPro"/>
</dbReference>
<name>A0A183JY27_9TREM</name>
<evidence type="ECO:0000259" key="6">
    <source>
        <dbReference type="PROSITE" id="PS50190"/>
    </source>
</evidence>
<evidence type="ECO:0000313" key="9">
    <source>
        <dbReference type="WBParaSite" id="SCUD_0000762701-mRNA-1"/>
    </source>
</evidence>
<evidence type="ECO:0000256" key="5">
    <source>
        <dbReference type="ARBA" id="ARBA00023054"/>
    </source>
</evidence>
<evidence type="ECO:0000256" key="4">
    <source>
        <dbReference type="ARBA" id="ARBA00022553"/>
    </source>
</evidence>
<dbReference type="Gene3D" id="1.10.1000.11">
    <property type="entry name" value="Arf Nucleotide-binding Site Opener,domain 2"/>
    <property type="match status" value="1"/>
</dbReference>
<dbReference type="Pfam" id="PF01369">
    <property type="entry name" value="Sec7"/>
    <property type="match status" value="1"/>
</dbReference>
<dbReference type="InterPro" id="IPR023394">
    <property type="entry name" value="Sec7_C_sf"/>
</dbReference>
<dbReference type="GO" id="GO:0032012">
    <property type="term" value="P:regulation of ARF protein signal transduction"/>
    <property type="evidence" value="ECO:0007669"/>
    <property type="project" value="InterPro"/>
</dbReference>
<evidence type="ECO:0000256" key="3">
    <source>
        <dbReference type="ARBA" id="ARBA00022490"/>
    </source>
</evidence>
<organism evidence="9">
    <name type="scientific">Schistosoma curassoni</name>
    <dbReference type="NCBI Taxonomy" id="6186"/>
    <lineage>
        <taxon>Eukaryota</taxon>
        <taxon>Metazoa</taxon>
        <taxon>Spiralia</taxon>
        <taxon>Lophotrochozoa</taxon>
        <taxon>Platyhelminthes</taxon>
        <taxon>Trematoda</taxon>
        <taxon>Digenea</taxon>
        <taxon>Strigeidida</taxon>
        <taxon>Schistosomatoidea</taxon>
        <taxon>Schistosomatidae</taxon>
        <taxon>Schistosoma</taxon>
    </lineage>
</organism>
<dbReference type="InterPro" id="IPR000904">
    <property type="entry name" value="Sec7_dom"/>
</dbReference>
<dbReference type="InterPro" id="IPR033742">
    <property type="entry name" value="IQSEC_PH"/>
</dbReference>
<dbReference type="SUPFAM" id="SSF48425">
    <property type="entry name" value="Sec7 domain"/>
    <property type="match status" value="1"/>
</dbReference>
<comment type="subcellular location">
    <subcellularLocation>
        <location evidence="1">Cytoplasm</location>
    </subcellularLocation>
</comment>
<dbReference type="AlphaFoldDB" id="A0A183JY27"/>
<dbReference type="SMART" id="SM00222">
    <property type="entry name" value="Sec7"/>
    <property type="match status" value="1"/>
</dbReference>
<keyword evidence="5" id="KW-0175">Coiled coil</keyword>